<dbReference type="PANTHER" id="PTHR37953:SF1">
    <property type="entry name" value="UPF0127 PROTEIN MJ1496"/>
    <property type="match status" value="1"/>
</dbReference>
<dbReference type="PROSITE" id="PS51257">
    <property type="entry name" value="PROKAR_LIPOPROTEIN"/>
    <property type="match status" value="1"/>
</dbReference>
<evidence type="ECO:0000313" key="3">
    <source>
        <dbReference type="Proteomes" id="UP000178656"/>
    </source>
</evidence>
<sequence>MKKTLACILLLFSLSACGFKHFQFVTMPGGQVVRLKLAVSAEEKARGLGGIKSMPDFDGMLFIYYEPQQVDFWMYNMNFPLDIVYLDESKQVLEIHEKQLPCASAEECPSILSGSTDVKFVVEVPAGQAVKYQIVDGSILSW</sequence>
<dbReference type="InterPro" id="IPR038695">
    <property type="entry name" value="Saro_0823-like_sf"/>
</dbReference>
<proteinExistence type="predicted"/>
<reference evidence="2 3" key="1">
    <citation type="journal article" date="2016" name="Nat. Commun.">
        <title>Thousands of microbial genomes shed light on interconnected biogeochemical processes in an aquifer system.</title>
        <authorList>
            <person name="Anantharaman K."/>
            <person name="Brown C.T."/>
            <person name="Hug L.A."/>
            <person name="Sharon I."/>
            <person name="Castelle C.J."/>
            <person name="Probst A.J."/>
            <person name="Thomas B.C."/>
            <person name="Singh A."/>
            <person name="Wilkins M.J."/>
            <person name="Karaoz U."/>
            <person name="Brodie E.L."/>
            <person name="Williams K.H."/>
            <person name="Hubbard S.S."/>
            <person name="Banfield J.F."/>
        </authorList>
    </citation>
    <scope>NUCLEOTIDE SEQUENCE [LARGE SCALE GENOMIC DNA]</scope>
</reference>
<evidence type="ECO:0008006" key="4">
    <source>
        <dbReference type="Google" id="ProtNLM"/>
    </source>
</evidence>
<dbReference type="Pfam" id="PF02643">
    <property type="entry name" value="DUF192"/>
    <property type="match status" value="1"/>
</dbReference>
<evidence type="ECO:0000256" key="1">
    <source>
        <dbReference type="SAM" id="SignalP"/>
    </source>
</evidence>
<dbReference type="EMBL" id="MFGM01000071">
    <property type="protein sequence ID" value="OGF34552.1"/>
    <property type="molecule type" value="Genomic_DNA"/>
</dbReference>
<comment type="caution">
    <text evidence="2">The sequence shown here is derived from an EMBL/GenBank/DDBJ whole genome shotgun (WGS) entry which is preliminary data.</text>
</comment>
<keyword evidence="1" id="KW-0732">Signal</keyword>
<feature type="signal peptide" evidence="1">
    <location>
        <begin position="1"/>
        <end position="18"/>
    </location>
</feature>
<dbReference type="InterPro" id="IPR003795">
    <property type="entry name" value="DUF192"/>
</dbReference>
<dbReference type="Proteomes" id="UP000178656">
    <property type="component" value="Unassembled WGS sequence"/>
</dbReference>
<dbReference type="PANTHER" id="PTHR37953">
    <property type="entry name" value="UPF0127 PROTEIN MJ1496"/>
    <property type="match status" value="1"/>
</dbReference>
<gene>
    <name evidence="2" type="ORF">A2482_01395</name>
</gene>
<protein>
    <recommendedName>
        <fullName evidence="4">ACR family protein</fullName>
    </recommendedName>
</protein>
<dbReference type="Gene3D" id="2.60.120.1140">
    <property type="entry name" value="Protein of unknown function DUF192"/>
    <property type="match status" value="1"/>
</dbReference>
<name>A0A1F5T6I4_9BACT</name>
<organism evidence="2 3">
    <name type="scientific">Candidatus Falkowbacteria bacterium RIFOXYC2_FULL_48_21</name>
    <dbReference type="NCBI Taxonomy" id="1798005"/>
    <lineage>
        <taxon>Bacteria</taxon>
        <taxon>Candidatus Falkowiibacteriota</taxon>
    </lineage>
</organism>
<accession>A0A1F5T6I4</accession>
<dbReference type="AlphaFoldDB" id="A0A1F5T6I4"/>
<feature type="chain" id="PRO_5009521337" description="ACR family protein" evidence="1">
    <location>
        <begin position="19"/>
        <end position="142"/>
    </location>
</feature>
<evidence type="ECO:0000313" key="2">
    <source>
        <dbReference type="EMBL" id="OGF34552.1"/>
    </source>
</evidence>